<evidence type="ECO:0000313" key="11">
    <source>
        <dbReference type="EMBL" id="DAF42291.1"/>
    </source>
</evidence>
<dbReference type="InterPro" id="IPR004902">
    <property type="entry name" value="Rhabdo_ncap_2"/>
</dbReference>
<organism evidence="11 12">
    <name type="scientific">Asclepias syriaca virus 2</name>
    <dbReference type="NCBI Taxonomy" id="2793723"/>
    <lineage>
        <taxon>Viruses</taxon>
        <taxon>Riboviria</taxon>
        <taxon>Orthornavirae</taxon>
        <taxon>Negarnaviricota</taxon>
        <taxon>Haploviricotina</taxon>
        <taxon>Monjiviricetes</taxon>
        <taxon>Mononegavirales</taxon>
        <taxon>Rhabdoviridae</taxon>
        <taxon>Betarhabdovirinae</taxon>
        <taxon>Betanucleorhabdovirus</taxon>
        <taxon>Betanucleorhabdovirus asclepiadis</taxon>
    </lineage>
</organism>
<evidence type="ECO:0000256" key="7">
    <source>
        <dbReference type="ARBA" id="ARBA00023274"/>
    </source>
</evidence>
<keyword evidence="2 9" id="KW-1139">Helical capsid protein</keyword>
<dbReference type="GO" id="GO:1990904">
    <property type="term" value="C:ribonucleoprotein complex"/>
    <property type="evidence" value="ECO:0007669"/>
    <property type="project" value="UniProtKB-UniRule"/>
</dbReference>
<comment type="function">
    <text evidence="9">Encapsidates the genome, protecting it from nucleases. The encapsidated genomic RNA is termed the nucleocapsid (NC) and serves as template for viral transcription and replication.</text>
</comment>
<protein>
    <recommendedName>
        <fullName evidence="1 9">Nucleoprotein</fullName>
        <shortName evidence="9">NP</shortName>
        <shortName evidence="9">Protein N</shortName>
    </recommendedName>
    <alternativeName>
        <fullName evidence="8 9">Nucleocapsid protein</fullName>
    </alternativeName>
</protein>
<dbReference type="GO" id="GO:0003723">
    <property type="term" value="F:RNA binding"/>
    <property type="evidence" value="ECO:0007669"/>
    <property type="project" value="UniProtKB-UniRule"/>
</dbReference>
<keyword evidence="4 9" id="KW-0946">Virion</keyword>
<evidence type="ECO:0000256" key="8">
    <source>
        <dbReference type="ARBA" id="ARBA00033344"/>
    </source>
</evidence>
<keyword evidence="7 9" id="KW-0687">Ribonucleoprotein</keyword>
<dbReference type="GO" id="GO:0019013">
    <property type="term" value="C:viral nucleocapsid"/>
    <property type="evidence" value="ECO:0007669"/>
    <property type="project" value="UniProtKB-UniRule"/>
</dbReference>
<dbReference type="EMBL" id="BK014299">
    <property type="protein sequence ID" value="DAF42291.1"/>
    <property type="molecule type" value="Viral_cRNA"/>
</dbReference>
<keyword evidence="6 9" id="KW-0543">Viral nucleoprotein</keyword>
<dbReference type="Proteomes" id="UP001161651">
    <property type="component" value="Segment"/>
</dbReference>
<dbReference type="RefSeq" id="YP_010802251.1">
    <property type="nucleotide sequence ID" value="NC_076972.1"/>
</dbReference>
<proteinExistence type="inferred from homology"/>
<name>A0A8D9UIP2_9RHAB</name>
<sequence length="459" mass="51848">MAEITLAELTKVTSNFSSISKDNRPEKPSGQSANKKFVYEAALKTPIYRLSYMDEGSTITAFNSLVKTNVKHMTEEDFFKLVKIALSIKNPLDPTKYLIDLFPAEERMLNESVMSYTPSTNLRVEFTQRGLSDLTVNHQVVPPANQAEQSSPSETEDKADQAMAIQFMMAWMTRYAIKAPGEQLPLQLQKLAETYMRMYGKSSQQFKNFRPTISYLQNIQTCFQSFPIVKHTLALHVAQAETYWKGHTREFNVLRYCFFQNLEFMGMHAYLSCVSILNASSVPPPLALTWLRMGGAEDAIDEVAEIMMHYDNGMIPNGDKQQRLWKYARLLDDGYFNRMQTTYNPELVATLAWIEIYLGIAKEVGYNSPLNIAAIKGNASVQDSGKEKARAFMECREMYKASTTGASIIDKIVARKRGHTLGTIPDKPNTATKRSASEMTQEAPIPKPKPPFKSTIPNI</sequence>
<evidence type="ECO:0000256" key="6">
    <source>
        <dbReference type="ARBA" id="ARBA00023086"/>
    </source>
</evidence>
<keyword evidence="12" id="KW-1185">Reference proteome</keyword>
<dbReference type="GO" id="GO:0019029">
    <property type="term" value="C:helical viral capsid"/>
    <property type="evidence" value="ECO:0007669"/>
    <property type="project" value="UniProtKB-UniRule"/>
</dbReference>
<comment type="similarity">
    <text evidence="9">Belongs to the nucleorhabdovirus nucleocapsid protein family.</text>
</comment>
<dbReference type="GeneID" id="80540976"/>
<evidence type="ECO:0000313" key="12">
    <source>
        <dbReference type="Proteomes" id="UP001161651"/>
    </source>
</evidence>
<accession>A0A8D9UIP2</accession>
<evidence type="ECO:0000256" key="4">
    <source>
        <dbReference type="ARBA" id="ARBA00022844"/>
    </source>
</evidence>
<dbReference type="GO" id="GO:0030430">
    <property type="term" value="C:host cell cytoplasm"/>
    <property type="evidence" value="ECO:0007669"/>
    <property type="project" value="UniProtKB-SubCell"/>
</dbReference>
<evidence type="ECO:0000256" key="2">
    <source>
        <dbReference type="ARBA" id="ARBA00022497"/>
    </source>
</evidence>
<keyword evidence="9" id="KW-1035">Host cytoplasm</keyword>
<feature type="compositionally biased region" description="Polar residues" evidence="10">
    <location>
        <begin position="429"/>
        <end position="440"/>
    </location>
</feature>
<evidence type="ECO:0000256" key="10">
    <source>
        <dbReference type="SAM" id="MobiDB-lite"/>
    </source>
</evidence>
<reference evidence="11" key="2">
    <citation type="journal article" date="2021" name="Viruses">
        <title>Illuminating the Plant Rhabdovirus Landscape through Metatranscriptomics Data.</title>
        <authorList>
            <person name="Bejerman N."/>
            <person name="Dietzgen R.G."/>
            <person name="Debat H."/>
        </authorList>
    </citation>
    <scope>NUCLEOTIDE SEQUENCE</scope>
</reference>
<feature type="region of interest" description="Disordered" evidence="10">
    <location>
        <begin position="420"/>
        <end position="459"/>
    </location>
</feature>
<keyword evidence="5 9" id="KW-0694">RNA-binding</keyword>
<evidence type="ECO:0000256" key="9">
    <source>
        <dbReference type="RuleBase" id="RU369108"/>
    </source>
</evidence>
<dbReference type="Pfam" id="PF03216">
    <property type="entry name" value="Rhabdo_ncap_2"/>
    <property type="match status" value="1"/>
</dbReference>
<evidence type="ECO:0000256" key="1">
    <source>
        <dbReference type="ARBA" id="ARBA00014389"/>
    </source>
</evidence>
<comment type="subunit">
    <text evidence="9">Homomultimerizes to form the nucleocapsid. Binds to viral genomic RNA.</text>
</comment>
<dbReference type="KEGG" id="vg:80540976"/>
<comment type="subcellular location">
    <subcellularLocation>
        <location evidence="9">Virion</location>
    </subcellularLocation>
    <subcellularLocation>
        <location evidence="9">Host cytoplasm</location>
    </subcellularLocation>
</comment>
<reference evidence="11" key="1">
    <citation type="journal article" date="2021" name="J. Anim. Genet.">
        <title>Illuminating the plant rhabdovirus landscape through metatranscriptomics data.</title>
        <authorList>
            <person name="Bejerman N."/>
            <person name="Dietzgen R.G."/>
            <person name="Debat H."/>
        </authorList>
    </citation>
    <scope>NUCLEOTIDE SEQUENCE</scope>
</reference>
<evidence type="ECO:0000256" key="5">
    <source>
        <dbReference type="ARBA" id="ARBA00022884"/>
    </source>
</evidence>
<evidence type="ECO:0000256" key="3">
    <source>
        <dbReference type="ARBA" id="ARBA00022561"/>
    </source>
</evidence>
<keyword evidence="3 9" id="KW-0167">Capsid protein</keyword>